<proteinExistence type="predicted"/>
<evidence type="ECO:0000313" key="2">
    <source>
        <dbReference type="Proteomes" id="UP000623129"/>
    </source>
</evidence>
<name>A0A833QMQ7_9POAL</name>
<evidence type="ECO:0000313" key="1">
    <source>
        <dbReference type="EMBL" id="KAF3322358.1"/>
    </source>
</evidence>
<comment type="caution">
    <text evidence="1">The sequence shown here is derived from an EMBL/GenBank/DDBJ whole genome shotgun (WGS) entry which is preliminary data.</text>
</comment>
<organism evidence="1 2">
    <name type="scientific">Carex littledalei</name>
    <dbReference type="NCBI Taxonomy" id="544730"/>
    <lineage>
        <taxon>Eukaryota</taxon>
        <taxon>Viridiplantae</taxon>
        <taxon>Streptophyta</taxon>
        <taxon>Embryophyta</taxon>
        <taxon>Tracheophyta</taxon>
        <taxon>Spermatophyta</taxon>
        <taxon>Magnoliopsida</taxon>
        <taxon>Liliopsida</taxon>
        <taxon>Poales</taxon>
        <taxon>Cyperaceae</taxon>
        <taxon>Cyperoideae</taxon>
        <taxon>Cariceae</taxon>
        <taxon>Carex</taxon>
        <taxon>Carex subgen. Euthyceras</taxon>
    </lineage>
</organism>
<reference evidence="1" key="1">
    <citation type="submission" date="2020-01" db="EMBL/GenBank/DDBJ databases">
        <title>Genome sequence of Kobresia littledalei, the first chromosome-level genome in the family Cyperaceae.</title>
        <authorList>
            <person name="Qu G."/>
        </authorList>
    </citation>
    <scope>NUCLEOTIDE SEQUENCE</scope>
    <source>
        <strain evidence="1">C.B.Clarke</strain>
        <tissue evidence="1">Leaf</tissue>
    </source>
</reference>
<dbReference type="Proteomes" id="UP000623129">
    <property type="component" value="Unassembled WGS sequence"/>
</dbReference>
<dbReference type="EMBL" id="SWLB01000025">
    <property type="protein sequence ID" value="KAF3322358.1"/>
    <property type="molecule type" value="Genomic_DNA"/>
</dbReference>
<keyword evidence="2" id="KW-1185">Reference proteome</keyword>
<dbReference type="AlphaFoldDB" id="A0A833QMQ7"/>
<gene>
    <name evidence="1" type="ORF">FCM35_KLT13499</name>
</gene>
<accession>A0A833QMQ7</accession>
<protein>
    <submittedName>
        <fullName evidence="1">Uncharacterized protein</fullName>
    </submittedName>
</protein>
<sequence length="133" mass="15547">MYMKIGGSDETRPAGFIAYNGLRGDYFFGKMLTNTHYMAIEVHAKLKSPNTCIIFWHEVQFFLVQQRNKVFPPMVNLPPICIQKLNFSFNVSGKATRRWHCSKWLALVAFQRMQNALTDDHYCYLTWDMEGLV</sequence>